<dbReference type="SUPFAM" id="SSF143631">
    <property type="entry name" value="ApbE-like"/>
    <property type="match status" value="1"/>
</dbReference>
<dbReference type="Gene3D" id="3.10.520.10">
    <property type="entry name" value="ApbE-like domains"/>
    <property type="match status" value="1"/>
</dbReference>
<evidence type="ECO:0000256" key="10">
    <source>
        <dbReference type="ARBA" id="ARBA00048540"/>
    </source>
</evidence>
<dbReference type="RefSeq" id="WP_008290896.1">
    <property type="nucleotide sequence ID" value="NZ_GG657897.1"/>
</dbReference>
<dbReference type="GO" id="GO:0046872">
    <property type="term" value="F:metal ion binding"/>
    <property type="evidence" value="ECO:0007669"/>
    <property type="project" value="UniProtKB-UniRule"/>
</dbReference>
<dbReference type="GO" id="GO:0005886">
    <property type="term" value="C:plasma membrane"/>
    <property type="evidence" value="ECO:0007669"/>
    <property type="project" value="UniProtKB-SubCell"/>
</dbReference>
<comment type="subcellular location">
    <subcellularLocation>
        <location evidence="13">Cell inner membrane</location>
        <topology evidence="13">Lipid-anchor</topology>
        <orientation evidence="13">Periplasmic side</orientation>
    </subcellularLocation>
</comment>
<keyword evidence="7 11" id="KW-0274">FAD</keyword>
<reference evidence="14 15" key="1">
    <citation type="journal article" date="2011" name="J. Bacteriol.">
        <title>Draft genome sequence of the chemolithoheterotrophic, halophilic methylotroph Methylophaga thiooxydans DMS010.</title>
        <authorList>
            <person name="Boden R."/>
            <person name="Ferriera S."/>
            <person name="Johnson J."/>
            <person name="Kelly D.P."/>
            <person name="Murrell J.C."/>
            <person name="Schafer H."/>
        </authorList>
    </citation>
    <scope>NUCLEOTIDE SEQUENCE [LARGE SCALE GENOMIC DNA]</scope>
    <source>
        <strain evidence="14 15">DMS010</strain>
    </source>
</reference>
<evidence type="ECO:0000256" key="4">
    <source>
        <dbReference type="ARBA" id="ARBA00022630"/>
    </source>
</evidence>
<accession>C0N5M3</accession>
<comment type="cofactor">
    <cofactor evidence="12">
        <name>Mg(2+)</name>
        <dbReference type="ChEBI" id="CHEBI:18420"/>
    </cofactor>
    <cofactor evidence="12">
        <name>Mn(2+)</name>
        <dbReference type="ChEBI" id="CHEBI:29035"/>
    </cofactor>
    <text evidence="12">Magnesium. Can also use manganese.</text>
</comment>
<feature type="binding site" evidence="12">
    <location>
        <position position="285"/>
    </location>
    <ligand>
        <name>Mg(2+)</name>
        <dbReference type="ChEBI" id="CHEBI:18420"/>
    </ligand>
</feature>
<evidence type="ECO:0000256" key="3">
    <source>
        <dbReference type="ARBA" id="ARBA00016337"/>
    </source>
</evidence>
<evidence type="ECO:0000256" key="9">
    <source>
        <dbReference type="ARBA" id="ARBA00031306"/>
    </source>
</evidence>
<keyword evidence="8 11" id="KW-0460">Magnesium</keyword>
<keyword evidence="13" id="KW-0997">Cell inner membrane</keyword>
<comment type="function">
    <text evidence="13">Flavin transferase that catalyzes the transfer of the FMN moiety of FAD and its covalent binding to the hydroxyl group of a threonine residue in a target flavoprotein.</text>
</comment>
<evidence type="ECO:0000256" key="5">
    <source>
        <dbReference type="ARBA" id="ARBA00022679"/>
    </source>
</evidence>
<keyword evidence="13" id="KW-0449">Lipoprotein</keyword>
<keyword evidence="15" id="KW-1185">Reference proteome</keyword>
<dbReference type="HOGENOM" id="CLU_044403_1_2_6"/>
<evidence type="ECO:0000256" key="12">
    <source>
        <dbReference type="PIRSR" id="PIRSR006268-2"/>
    </source>
</evidence>
<dbReference type="InterPro" id="IPR003374">
    <property type="entry name" value="ApbE-like_sf"/>
</dbReference>
<evidence type="ECO:0000313" key="15">
    <source>
        <dbReference type="Proteomes" id="UP000004679"/>
    </source>
</evidence>
<evidence type="ECO:0000256" key="1">
    <source>
        <dbReference type="ARBA" id="ARBA00008282"/>
    </source>
</evidence>
<protein>
    <recommendedName>
        <fullName evidence="3 11">FAD:protein FMN transferase</fullName>
        <ecNumber evidence="2 11">2.7.1.180</ecNumber>
    </recommendedName>
    <alternativeName>
        <fullName evidence="9 11">Flavin transferase</fullName>
    </alternativeName>
</protein>
<evidence type="ECO:0000256" key="6">
    <source>
        <dbReference type="ARBA" id="ARBA00022723"/>
    </source>
</evidence>
<feature type="binding site" evidence="12">
    <location>
        <position position="173"/>
    </location>
    <ligand>
        <name>Mg(2+)</name>
        <dbReference type="ChEBI" id="CHEBI:18420"/>
    </ligand>
</feature>
<comment type="catalytic activity">
    <reaction evidence="10 11 13">
        <text>L-threonyl-[protein] + FAD = FMN-L-threonyl-[protein] + AMP + H(+)</text>
        <dbReference type="Rhea" id="RHEA:36847"/>
        <dbReference type="Rhea" id="RHEA-COMP:11060"/>
        <dbReference type="Rhea" id="RHEA-COMP:11061"/>
        <dbReference type="ChEBI" id="CHEBI:15378"/>
        <dbReference type="ChEBI" id="CHEBI:30013"/>
        <dbReference type="ChEBI" id="CHEBI:57692"/>
        <dbReference type="ChEBI" id="CHEBI:74257"/>
        <dbReference type="ChEBI" id="CHEBI:456215"/>
        <dbReference type="EC" id="2.7.1.180"/>
    </reaction>
</comment>
<dbReference type="GO" id="GO:0016740">
    <property type="term" value="F:transferase activity"/>
    <property type="evidence" value="ECO:0007669"/>
    <property type="project" value="UniProtKB-UniRule"/>
</dbReference>
<evidence type="ECO:0000256" key="8">
    <source>
        <dbReference type="ARBA" id="ARBA00022842"/>
    </source>
</evidence>
<keyword evidence="5 11" id="KW-0808">Transferase</keyword>
<evidence type="ECO:0000256" key="7">
    <source>
        <dbReference type="ARBA" id="ARBA00022827"/>
    </source>
</evidence>
<dbReference type="PIRSF" id="PIRSF006268">
    <property type="entry name" value="ApbE"/>
    <property type="match status" value="1"/>
</dbReference>
<name>C0N5M3_9GAMM</name>
<dbReference type="Pfam" id="PF02424">
    <property type="entry name" value="ApbE"/>
    <property type="match status" value="1"/>
</dbReference>
<evidence type="ECO:0000313" key="14">
    <source>
        <dbReference type="EMBL" id="EEF79806.1"/>
    </source>
</evidence>
<dbReference type="AlphaFoldDB" id="C0N5M3"/>
<dbReference type="PANTHER" id="PTHR30040">
    <property type="entry name" value="THIAMINE BIOSYNTHESIS LIPOPROTEIN APBE"/>
    <property type="match status" value="1"/>
</dbReference>
<dbReference type="Proteomes" id="UP000004679">
    <property type="component" value="Unassembled WGS sequence"/>
</dbReference>
<keyword evidence="13" id="KW-0472">Membrane</keyword>
<evidence type="ECO:0000256" key="13">
    <source>
        <dbReference type="RuleBase" id="RU363002"/>
    </source>
</evidence>
<evidence type="ECO:0000256" key="11">
    <source>
        <dbReference type="PIRNR" id="PIRNR006268"/>
    </source>
</evidence>
<organism evidence="14 15">
    <name type="scientific">Methylophaga thiooxydans DMS010</name>
    <dbReference type="NCBI Taxonomy" id="637616"/>
    <lineage>
        <taxon>Bacteria</taxon>
        <taxon>Pseudomonadati</taxon>
        <taxon>Pseudomonadota</taxon>
        <taxon>Gammaproteobacteria</taxon>
        <taxon>Thiotrichales</taxon>
        <taxon>Piscirickettsiaceae</taxon>
        <taxon>Methylophaga</taxon>
    </lineage>
</organism>
<dbReference type="PANTHER" id="PTHR30040:SF2">
    <property type="entry name" value="FAD:PROTEIN FMN TRANSFERASE"/>
    <property type="match status" value="1"/>
</dbReference>
<dbReference type="EC" id="2.7.1.180" evidence="2 11"/>
<keyword evidence="6 11" id="KW-0479">Metal-binding</keyword>
<keyword evidence="4 11" id="KW-0285">Flavoprotein</keyword>
<gene>
    <name evidence="14" type="ORF">MDMS009_1357</name>
</gene>
<dbReference type="EMBL" id="GG657897">
    <property type="protein sequence ID" value="EEF79806.1"/>
    <property type="molecule type" value="Genomic_DNA"/>
</dbReference>
<comment type="similarity">
    <text evidence="1 11 13">Belongs to the ApbE family.</text>
</comment>
<dbReference type="PROSITE" id="PS51257">
    <property type="entry name" value="PROKAR_LIPOPROTEIN"/>
    <property type="match status" value="1"/>
</dbReference>
<proteinExistence type="inferred from homology"/>
<feature type="binding site" evidence="12">
    <location>
        <position position="289"/>
    </location>
    <ligand>
        <name>Mg(2+)</name>
        <dbReference type="ChEBI" id="CHEBI:18420"/>
    </ligand>
</feature>
<evidence type="ECO:0000256" key="2">
    <source>
        <dbReference type="ARBA" id="ARBA00011955"/>
    </source>
</evidence>
<keyword evidence="13" id="KW-1003">Cell membrane</keyword>
<dbReference type="OrthoDB" id="9778595at2"/>
<dbReference type="InterPro" id="IPR024932">
    <property type="entry name" value="ApbE"/>
</dbReference>
<sequence length="346" mass="37876">MKRLPILLVLFSLISACGDSDRARQAKFFAFGTEIDVSLYGVDNQTAENTVDALEAAFNNVNNTWHAWQPSTLTRINDAIANGEPIQVEADVAAVITQAAEYAQDSQHLFNPAAGKLFEVWGYHQDNWFESRPPPSQESIDVWLHASPTMQAIHIEDGTLASDNKMVKLGFGGFAKGTAVDAAINALKQLDIENAIINIGGDLRAIGSHGDRPWRIGIRHPRKEGGMMASVAIDHDQSVFTSGDYERYFTYEGKRYPHIIDPRTGYPATETISVTVIHQQAARADAAATALVVAGAEWPQIAASMGIDHVMLMRADGQIEMTPAMAEQVRLIDPSQQPLIRQITTP</sequence>